<protein>
    <submittedName>
        <fullName evidence="1">Uncharacterized protein</fullName>
    </submittedName>
</protein>
<reference evidence="1 2" key="1">
    <citation type="journal article" date="2016" name="Sci. Rep.">
        <title>Metabolic traits of an uncultured archaeal lineage -MSBL1- from brine pools of the Red Sea.</title>
        <authorList>
            <person name="Mwirichia R."/>
            <person name="Alam I."/>
            <person name="Rashid M."/>
            <person name="Vinu M."/>
            <person name="Ba-Alawi W."/>
            <person name="Anthony Kamau A."/>
            <person name="Kamanda Ngugi D."/>
            <person name="Goker M."/>
            <person name="Klenk H.P."/>
            <person name="Bajic V."/>
            <person name="Stingl U."/>
        </authorList>
    </citation>
    <scope>NUCLEOTIDE SEQUENCE [LARGE SCALE GENOMIC DNA]</scope>
    <source>
        <strain evidence="1">SCGC-AAA259E17</strain>
    </source>
</reference>
<name>A0A133UGG2_9EURY</name>
<gene>
    <name evidence="1" type="ORF">AKJ64_01000</name>
</gene>
<keyword evidence="2" id="KW-1185">Reference proteome</keyword>
<evidence type="ECO:0000313" key="1">
    <source>
        <dbReference type="EMBL" id="KXA93269.1"/>
    </source>
</evidence>
<dbReference type="Proteomes" id="UP000070373">
    <property type="component" value="Unassembled WGS sequence"/>
</dbReference>
<proteinExistence type="predicted"/>
<evidence type="ECO:0000313" key="2">
    <source>
        <dbReference type="Proteomes" id="UP000070373"/>
    </source>
</evidence>
<accession>A0A133UGG2</accession>
<dbReference type="AlphaFoldDB" id="A0A133UGG2"/>
<comment type="caution">
    <text evidence="1">The sequence shown here is derived from an EMBL/GenBank/DDBJ whole genome shotgun (WGS) entry which is preliminary data.</text>
</comment>
<organism evidence="1 2">
    <name type="scientific">candidate division MSBL1 archaeon SCGC-AAA259E17</name>
    <dbReference type="NCBI Taxonomy" id="1698263"/>
    <lineage>
        <taxon>Archaea</taxon>
        <taxon>Methanobacteriati</taxon>
        <taxon>Methanobacteriota</taxon>
        <taxon>candidate division MSBL1</taxon>
    </lineage>
</organism>
<dbReference type="EMBL" id="LHXN01000010">
    <property type="protein sequence ID" value="KXA93269.1"/>
    <property type="molecule type" value="Genomic_DNA"/>
</dbReference>
<sequence length="61" mass="7061">MKERDLEFIEGLRENPGFLLIDMGSRIVEVKGEEGELVLRNEEGETIKQTDEEEVIELIQN</sequence>